<feature type="domain" description="DUF3048" evidence="2">
    <location>
        <begin position="69"/>
        <end position="203"/>
    </location>
</feature>
<dbReference type="InterPro" id="IPR035328">
    <property type="entry name" value="DUF3048_C"/>
</dbReference>
<sequence length="352" mass="39913">MEKLSFSWKRNLSILPLIIFIFVIMVASIYLVLKWPNNTDQVVAESPNNTDIENKCQARRKLDGLCLSDTVSESFPVVVMIDNHTDANPPSGLSQASLVYEAIAEGSITRLVAVFDSSSQIEEIGPIRSARPYFVDWASEFKAVYVHVGGSDEALTLIPSRNIYDLNEFSNGGYFWRDIYRFAPHNSMTSMALVTQATSEKGWDEFDQFDSWIFKADAGIEDRGQVLNIKIDFGQPSHEVDWTYDSSTNSYLRSQAGLKYLDSDRNQLSTKNLVIMYSESKIIDDYGRRFTETIGSGNATIFLDGRAIDGVWQRDSVNNRTRFFDVDNHEINFNAGPTWIEVVPDHFPPVEY</sequence>
<dbReference type="STRING" id="1798002.A2478_04925"/>
<comment type="caution">
    <text evidence="4">The sequence shown here is derived from an EMBL/GenBank/DDBJ whole genome shotgun (WGS) entry which is preliminary data.</text>
</comment>
<protein>
    <recommendedName>
        <fullName evidence="6">DUF3048 domain-containing protein</fullName>
    </recommendedName>
</protein>
<accession>A0A1F5SYJ7</accession>
<name>A0A1F5SYJ7_9BACT</name>
<dbReference type="InterPro" id="IPR023158">
    <property type="entry name" value="YerB-like_sf"/>
</dbReference>
<dbReference type="AlphaFoldDB" id="A0A1F5SYJ7"/>
<dbReference type="Pfam" id="PF11258">
    <property type="entry name" value="DUF3048"/>
    <property type="match status" value="1"/>
</dbReference>
<organism evidence="4 5">
    <name type="scientific">Candidatus Falkowbacteria bacterium RIFOXYC2_FULL_36_12</name>
    <dbReference type="NCBI Taxonomy" id="1798002"/>
    <lineage>
        <taxon>Bacteria</taxon>
        <taxon>Candidatus Falkowiibacteriota</taxon>
    </lineage>
</organism>
<keyword evidence="1" id="KW-1133">Transmembrane helix</keyword>
<evidence type="ECO:0000259" key="2">
    <source>
        <dbReference type="Pfam" id="PF11258"/>
    </source>
</evidence>
<keyword evidence="1" id="KW-0812">Transmembrane</keyword>
<evidence type="ECO:0000256" key="1">
    <source>
        <dbReference type="SAM" id="Phobius"/>
    </source>
</evidence>
<dbReference type="EMBL" id="MFGJ01000007">
    <property type="protein sequence ID" value="OGF31798.1"/>
    <property type="molecule type" value="Genomic_DNA"/>
</dbReference>
<evidence type="ECO:0000259" key="3">
    <source>
        <dbReference type="Pfam" id="PF17479"/>
    </source>
</evidence>
<proteinExistence type="predicted"/>
<dbReference type="Gene3D" id="3.50.90.10">
    <property type="entry name" value="YerB-like"/>
    <property type="match status" value="1"/>
</dbReference>
<dbReference type="InterPro" id="IPR021416">
    <property type="entry name" value="DUF3048_N"/>
</dbReference>
<gene>
    <name evidence="4" type="ORF">A2478_04925</name>
</gene>
<feature type="transmembrane region" description="Helical" evidence="1">
    <location>
        <begin position="12"/>
        <end position="33"/>
    </location>
</feature>
<dbReference type="SUPFAM" id="SSF159774">
    <property type="entry name" value="YerB-like"/>
    <property type="match status" value="1"/>
</dbReference>
<dbReference type="Proteomes" id="UP000179001">
    <property type="component" value="Unassembled WGS sequence"/>
</dbReference>
<evidence type="ECO:0008006" key="6">
    <source>
        <dbReference type="Google" id="ProtNLM"/>
    </source>
</evidence>
<reference evidence="4 5" key="1">
    <citation type="journal article" date="2016" name="Nat. Commun.">
        <title>Thousands of microbial genomes shed light on interconnected biogeochemical processes in an aquifer system.</title>
        <authorList>
            <person name="Anantharaman K."/>
            <person name="Brown C.T."/>
            <person name="Hug L.A."/>
            <person name="Sharon I."/>
            <person name="Castelle C.J."/>
            <person name="Probst A.J."/>
            <person name="Thomas B.C."/>
            <person name="Singh A."/>
            <person name="Wilkins M.J."/>
            <person name="Karaoz U."/>
            <person name="Brodie E.L."/>
            <person name="Williams K.H."/>
            <person name="Hubbard S.S."/>
            <person name="Banfield J.F."/>
        </authorList>
    </citation>
    <scope>NUCLEOTIDE SEQUENCE [LARGE SCALE GENOMIC DNA]</scope>
</reference>
<evidence type="ECO:0000313" key="5">
    <source>
        <dbReference type="Proteomes" id="UP000179001"/>
    </source>
</evidence>
<dbReference type="Pfam" id="PF17479">
    <property type="entry name" value="DUF3048_C"/>
    <property type="match status" value="1"/>
</dbReference>
<evidence type="ECO:0000313" key="4">
    <source>
        <dbReference type="EMBL" id="OGF31798.1"/>
    </source>
</evidence>
<feature type="domain" description="DUF3048" evidence="3">
    <location>
        <begin position="230"/>
        <end position="340"/>
    </location>
</feature>
<keyword evidence="1" id="KW-0472">Membrane</keyword>